<dbReference type="PROSITE" id="PS50196">
    <property type="entry name" value="RANBD1"/>
    <property type="match status" value="1"/>
</dbReference>
<evidence type="ECO:0000256" key="3">
    <source>
        <dbReference type="ARBA" id="ARBA00022816"/>
    </source>
</evidence>
<accession>A0A9W8G6D3</accession>
<dbReference type="PANTHER" id="PTHR38697">
    <property type="entry name" value="NUCLEAR PORE COMPLEX PROTEIN SIMILAR TO S. CEREVISIAE NUP2 (EUROFUNG)"/>
    <property type="match status" value="1"/>
</dbReference>
<feature type="compositionally biased region" description="Polar residues" evidence="8">
    <location>
        <begin position="344"/>
        <end position="356"/>
    </location>
</feature>
<feature type="region of interest" description="Disordered" evidence="8">
    <location>
        <begin position="281"/>
        <end position="356"/>
    </location>
</feature>
<dbReference type="Gene3D" id="2.30.29.30">
    <property type="entry name" value="Pleckstrin-homology domain (PH domain)/Phosphotyrosine-binding domain (PTB)"/>
    <property type="match status" value="1"/>
</dbReference>
<keyword evidence="3" id="KW-0509">mRNA transport</keyword>
<evidence type="ECO:0000256" key="6">
    <source>
        <dbReference type="ARBA" id="ARBA00023132"/>
    </source>
</evidence>
<feature type="region of interest" description="Disordered" evidence="8">
    <location>
        <begin position="160"/>
        <end position="240"/>
    </location>
</feature>
<dbReference type="GO" id="GO:0051028">
    <property type="term" value="P:mRNA transport"/>
    <property type="evidence" value="ECO:0007669"/>
    <property type="project" value="UniProtKB-KW"/>
</dbReference>
<dbReference type="InterPro" id="IPR000156">
    <property type="entry name" value="Ran_bind_dom"/>
</dbReference>
<proteinExistence type="predicted"/>
<feature type="compositionally biased region" description="Acidic residues" evidence="8">
    <location>
        <begin position="18"/>
        <end position="28"/>
    </location>
</feature>
<evidence type="ECO:0000256" key="5">
    <source>
        <dbReference type="ARBA" id="ARBA00023010"/>
    </source>
</evidence>
<dbReference type="CDD" id="cd13170">
    <property type="entry name" value="RanBD_NUP50"/>
    <property type="match status" value="1"/>
</dbReference>
<keyword evidence="7" id="KW-0539">Nucleus</keyword>
<feature type="compositionally biased region" description="Basic and acidic residues" evidence="8">
    <location>
        <begin position="323"/>
        <end position="343"/>
    </location>
</feature>
<keyword evidence="5" id="KW-0811">Translocation</keyword>
<feature type="compositionally biased region" description="Low complexity" evidence="8">
    <location>
        <begin position="218"/>
        <end position="236"/>
    </location>
</feature>
<dbReference type="InterPro" id="IPR053074">
    <property type="entry name" value="NPC_Nucleoporin"/>
</dbReference>
<evidence type="ECO:0000256" key="7">
    <source>
        <dbReference type="ARBA" id="ARBA00023242"/>
    </source>
</evidence>
<keyword evidence="2" id="KW-0813">Transport</keyword>
<dbReference type="SUPFAM" id="SSF50729">
    <property type="entry name" value="PH domain-like"/>
    <property type="match status" value="1"/>
</dbReference>
<dbReference type="SMART" id="SM00160">
    <property type="entry name" value="RanBD"/>
    <property type="match status" value="1"/>
</dbReference>
<dbReference type="Pfam" id="PF00638">
    <property type="entry name" value="Ran_BP1"/>
    <property type="match status" value="1"/>
</dbReference>
<feature type="region of interest" description="Disordered" evidence="8">
    <location>
        <begin position="1"/>
        <end position="31"/>
    </location>
</feature>
<dbReference type="GO" id="GO:0005643">
    <property type="term" value="C:nuclear pore"/>
    <property type="evidence" value="ECO:0007669"/>
    <property type="project" value="UniProtKB-SubCell"/>
</dbReference>
<reference evidence="10" key="1">
    <citation type="submission" date="2022-07" db="EMBL/GenBank/DDBJ databases">
        <title>Phylogenomic reconstructions and comparative analyses of Kickxellomycotina fungi.</title>
        <authorList>
            <person name="Reynolds N.K."/>
            <person name="Stajich J.E."/>
            <person name="Barry K."/>
            <person name="Grigoriev I.V."/>
            <person name="Crous P."/>
            <person name="Smith M.E."/>
        </authorList>
    </citation>
    <scope>NUCLEOTIDE SEQUENCE</scope>
    <source>
        <strain evidence="10">NRRL 3115</strain>
    </source>
</reference>
<organism evidence="10 11">
    <name type="scientific">Coemansia spiralis</name>
    <dbReference type="NCBI Taxonomy" id="417178"/>
    <lineage>
        <taxon>Eukaryota</taxon>
        <taxon>Fungi</taxon>
        <taxon>Fungi incertae sedis</taxon>
        <taxon>Zoopagomycota</taxon>
        <taxon>Kickxellomycotina</taxon>
        <taxon>Kickxellomycetes</taxon>
        <taxon>Kickxellales</taxon>
        <taxon>Kickxellaceae</taxon>
        <taxon>Coemansia</taxon>
    </lineage>
</organism>
<keyword evidence="4" id="KW-0653">Protein transport</keyword>
<evidence type="ECO:0000256" key="1">
    <source>
        <dbReference type="ARBA" id="ARBA00004567"/>
    </source>
</evidence>
<comment type="subcellular location">
    <subcellularLocation>
        <location evidence="1">Nucleus</location>
        <location evidence="1">Nuclear pore complex</location>
    </subcellularLocation>
</comment>
<feature type="compositionally biased region" description="Low complexity" evidence="8">
    <location>
        <begin position="79"/>
        <end position="92"/>
    </location>
</feature>
<feature type="domain" description="RanBD1" evidence="9">
    <location>
        <begin position="440"/>
        <end position="571"/>
    </location>
</feature>
<evidence type="ECO:0000256" key="8">
    <source>
        <dbReference type="SAM" id="MobiDB-lite"/>
    </source>
</evidence>
<dbReference type="AlphaFoldDB" id="A0A9W8G6D3"/>
<dbReference type="EMBL" id="JANBTW010000038">
    <property type="protein sequence ID" value="KAJ2676741.1"/>
    <property type="molecule type" value="Genomic_DNA"/>
</dbReference>
<protein>
    <recommendedName>
        <fullName evidence="9">RanBD1 domain-containing protein</fullName>
    </recommendedName>
</protein>
<feature type="region of interest" description="Disordered" evidence="8">
    <location>
        <begin position="79"/>
        <end position="98"/>
    </location>
</feature>
<feature type="compositionally biased region" description="Basic and acidic residues" evidence="8">
    <location>
        <begin position="281"/>
        <end position="291"/>
    </location>
</feature>
<comment type="caution">
    <text evidence="10">The sequence shown here is derived from an EMBL/GenBank/DDBJ whole genome shotgun (WGS) entry which is preliminary data.</text>
</comment>
<feature type="compositionally biased region" description="Acidic residues" evidence="8">
    <location>
        <begin position="434"/>
        <end position="445"/>
    </location>
</feature>
<evidence type="ECO:0000256" key="4">
    <source>
        <dbReference type="ARBA" id="ARBA00022927"/>
    </source>
</evidence>
<dbReference type="Proteomes" id="UP001151518">
    <property type="component" value="Unassembled WGS sequence"/>
</dbReference>
<evidence type="ECO:0000313" key="11">
    <source>
        <dbReference type="Proteomes" id="UP001151518"/>
    </source>
</evidence>
<evidence type="ECO:0000259" key="9">
    <source>
        <dbReference type="PROSITE" id="PS50196"/>
    </source>
</evidence>
<dbReference type="GO" id="GO:0015031">
    <property type="term" value="P:protein transport"/>
    <property type="evidence" value="ECO:0007669"/>
    <property type="project" value="UniProtKB-KW"/>
</dbReference>
<feature type="region of interest" description="Disordered" evidence="8">
    <location>
        <begin position="418"/>
        <end position="463"/>
    </location>
</feature>
<gene>
    <name evidence="10" type="ORF">GGI25_003493</name>
</gene>
<dbReference type="Pfam" id="PF08911">
    <property type="entry name" value="NUP50"/>
    <property type="match status" value="1"/>
</dbReference>
<dbReference type="OrthoDB" id="185618at2759"/>
<sequence>MAKRTAEKQLTQLNQHEEDTEGSSDYQEDGFSMANQQQLALRVIKKPKSRLRGVAAAAATTESAKSAFSGFSGFGSPISASNSNASAATSSNDESGAKYSVSKEAFKEVSFGQTSSVKPAVGFVPSSFGSGFGGGFNTKSGMNDTAEKPTKSAFSFSFGKPAAEAASTQPEHTKGETTKPAGFTMPAFKPPTDSSVGTPVFTGSGKPSSKFTSPFVPPKATTAPVTAPASASSSASSEEEFYKNIRGLNVSLQKQVNDAITNNVFADLTPLLEQYRSHWTKITEKKPENDTSKPTTIVASKESSSAGASPFSFLKSNQSAASKPKDPAEEKKPATESKVEDKPTSTPFKFGSTNISSAPKSNFAFSFAKPAQADSTDEAAKKPFSFGFSQSVNANAAPTPASKPVFAFGFGGTNTDTKNASANSKAEGANNANNDDDEGEEEQEQEAPKQPTTAGEEGDTTEHQVRAKLYMWEASEKKYKDMGVGLLKVNTWETDSNAKRARVLCRQEGSDKITLNAALFKEMVIEYTAGKKDLGILVVIDGKPTRYLIRTSSADSTANLHACIEKVKDLL</sequence>
<dbReference type="PANTHER" id="PTHR38697:SF1">
    <property type="entry name" value="NUCLEAR PORE COMPLEX PROTEIN SIMILAR TO S. CEREVISIAE NUP2 (EUROFUNG)"/>
    <property type="match status" value="1"/>
</dbReference>
<dbReference type="InterPro" id="IPR011993">
    <property type="entry name" value="PH-like_dom_sf"/>
</dbReference>
<feature type="compositionally biased region" description="Polar residues" evidence="8">
    <location>
        <begin position="292"/>
        <end position="307"/>
    </location>
</feature>
<evidence type="ECO:0000256" key="2">
    <source>
        <dbReference type="ARBA" id="ARBA00022448"/>
    </source>
</evidence>
<keyword evidence="6" id="KW-0906">Nuclear pore complex</keyword>
<dbReference type="InterPro" id="IPR015007">
    <property type="entry name" value="NUP2/50/61"/>
</dbReference>
<evidence type="ECO:0000313" key="10">
    <source>
        <dbReference type="EMBL" id="KAJ2676741.1"/>
    </source>
</evidence>
<name>A0A9W8G6D3_9FUNG</name>